<evidence type="ECO:0000259" key="1">
    <source>
        <dbReference type="Pfam" id="PF13568"/>
    </source>
</evidence>
<gene>
    <name evidence="2" type="ORF">C1T31_00480</name>
</gene>
<protein>
    <recommendedName>
        <fullName evidence="1">Outer membrane protein beta-barrel domain-containing protein</fullName>
    </recommendedName>
</protein>
<dbReference type="EMBL" id="POWF01000001">
    <property type="protein sequence ID" value="PNQ74656.1"/>
    <property type="molecule type" value="Genomic_DNA"/>
</dbReference>
<evidence type="ECO:0000313" key="2">
    <source>
        <dbReference type="EMBL" id="PNQ74656.1"/>
    </source>
</evidence>
<keyword evidence="3" id="KW-1185">Reference proteome</keyword>
<comment type="caution">
    <text evidence="2">The sequence shown here is derived from an EMBL/GenBank/DDBJ whole genome shotgun (WGS) entry which is preliminary data.</text>
</comment>
<dbReference type="Pfam" id="PF13568">
    <property type="entry name" value="OMP_b-brl_2"/>
    <property type="match status" value="1"/>
</dbReference>
<feature type="domain" description="Outer membrane protein beta-barrel" evidence="1">
    <location>
        <begin position="19"/>
        <end position="172"/>
    </location>
</feature>
<reference evidence="2 3" key="1">
    <citation type="submission" date="2018-01" db="EMBL/GenBank/DDBJ databases">
        <title>The draft genome of Hanstruepera neustonica JCM19743.</title>
        <authorList>
            <person name="He R.-H."/>
            <person name="Du Z.-J."/>
        </authorList>
    </citation>
    <scope>NUCLEOTIDE SEQUENCE [LARGE SCALE GENOMIC DNA]</scope>
    <source>
        <strain evidence="2 3">JCM19743</strain>
    </source>
</reference>
<dbReference type="InterPro" id="IPR025665">
    <property type="entry name" value="Beta-barrel_OMP_2"/>
</dbReference>
<dbReference type="AlphaFoldDB" id="A0A2K1E2Y4"/>
<name>A0A2K1E2Y4_9FLAO</name>
<evidence type="ECO:0000313" key="3">
    <source>
        <dbReference type="Proteomes" id="UP000236641"/>
    </source>
</evidence>
<dbReference type="RefSeq" id="WP_103050509.1">
    <property type="nucleotide sequence ID" value="NZ_POWF01000001.1"/>
</dbReference>
<dbReference type="OrthoDB" id="947434at2"/>
<accession>A0A2K1E2Y4</accession>
<sequence length="211" mass="24230">MKKLVLLMVVAMTTATTFSQIKVRPGFRAGLNASKITNLENVNRKVGVNASMFVNLHLSRFYELQPELTYSNQGWSRDSYRFTDPYNDITYNVNSEDVSTHYIGIALTNKFFMSPKIGLHVLLGPGMEFNVSDNLPYDTITPIDLTLFAGIGYEFPFGLGLEARYKQGLIDVRDGYYDDYYNNGYYEGEYYNGKNKLNSVFQFSVFYKFAW</sequence>
<dbReference type="Proteomes" id="UP000236641">
    <property type="component" value="Unassembled WGS sequence"/>
</dbReference>
<organism evidence="2 3">
    <name type="scientific">Hanstruepera neustonica</name>
    <dbReference type="NCBI Taxonomy" id="1445657"/>
    <lineage>
        <taxon>Bacteria</taxon>
        <taxon>Pseudomonadati</taxon>
        <taxon>Bacteroidota</taxon>
        <taxon>Flavobacteriia</taxon>
        <taxon>Flavobacteriales</taxon>
        <taxon>Flavobacteriaceae</taxon>
        <taxon>Hanstruepera</taxon>
    </lineage>
</organism>
<proteinExistence type="predicted"/>